<protein>
    <recommendedName>
        <fullName evidence="13">Hexosyltransferase</fullName>
        <ecNumber evidence="13">2.4.1.-</ecNumber>
    </recommendedName>
</protein>
<evidence type="ECO:0000256" key="5">
    <source>
        <dbReference type="ARBA" id="ARBA00022679"/>
    </source>
</evidence>
<dbReference type="GO" id="GO:0008499">
    <property type="term" value="F:N-acetyl-beta-D-glucosaminide beta-(1,3)-galactosyltransferase activity"/>
    <property type="evidence" value="ECO:0007669"/>
    <property type="project" value="TreeGrafter"/>
</dbReference>
<dbReference type="EMBL" id="DYDO01000009">
    <property type="protein sequence ID" value="DBA18209.1"/>
    <property type="molecule type" value="Genomic_DNA"/>
</dbReference>
<dbReference type="PANTHER" id="PTHR11214:SF19">
    <property type="entry name" value="BETA-1,3-GALACTOSYLTRANSFERASE 2"/>
    <property type="match status" value="1"/>
</dbReference>
<dbReference type="EC" id="2.4.1.-" evidence="13"/>
<dbReference type="Pfam" id="PF01762">
    <property type="entry name" value="Galactosyl_T"/>
    <property type="match status" value="1"/>
</dbReference>
<evidence type="ECO:0000256" key="13">
    <source>
        <dbReference type="RuleBase" id="RU363063"/>
    </source>
</evidence>
<keyword evidence="5" id="KW-0808">Transferase</keyword>
<gene>
    <name evidence="14" type="ORF">GDO54_016484</name>
</gene>
<keyword evidence="15" id="KW-1185">Reference proteome</keyword>
<evidence type="ECO:0000313" key="15">
    <source>
        <dbReference type="Proteomes" id="UP001181693"/>
    </source>
</evidence>
<evidence type="ECO:0000256" key="2">
    <source>
        <dbReference type="ARBA" id="ARBA00004922"/>
    </source>
</evidence>
<dbReference type="Gene3D" id="3.90.550.50">
    <property type="match status" value="1"/>
</dbReference>
<keyword evidence="6 13" id="KW-0812">Transmembrane</keyword>
<name>A0AAV2ZJY1_PYXAD</name>
<evidence type="ECO:0000256" key="6">
    <source>
        <dbReference type="ARBA" id="ARBA00022692"/>
    </source>
</evidence>
<feature type="transmembrane region" description="Helical" evidence="13">
    <location>
        <begin position="18"/>
        <end position="40"/>
    </location>
</feature>
<dbReference type="FunFam" id="3.90.550.50:FF:000001">
    <property type="entry name" value="Hexosyltransferase"/>
    <property type="match status" value="1"/>
</dbReference>
<dbReference type="PANTHER" id="PTHR11214">
    <property type="entry name" value="BETA-1,3-N-ACETYLGLUCOSAMINYLTRANSFERASE"/>
    <property type="match status" value="1"/>
</dbReference>
<keyword evidence="8 13" id="KW-1133">Transmembrane helix</keyword>
<dbReference type="GO" id="GO:0006493">
    <property type="term" value="P:protein O-linked glycosylation"/>
    <property type="evidence" value="ECO:0007669"/>
    <property type="project" value="TreeGrafter"/>
</dbReference>
<dbReference type="InterPro" id="IPR002659">
    <property type="entry name" value="Glyco_trans_31"/>
</dbReference>
<evidence type="ECO:0000313" key="14">
    <source>
        <dbReference type="EMBL" id="DBA18209.1"/>
    </source>
</evidence>
<dbReference type="Proteomes" id="UP001181693">
    <property type="component" value="Unassembled WGS sequence"/>
</dbReference>
<comment type="caution">
    <text evidence="14">The sequence shown here is derived from an EMBL/GenBank/DDBJ whole genome shotgun (WGS) entry which is preliminary data.</text>
</comment>
<evidence type="ECO:0000256" key="10">
    <source>
        <dbReference type="ARBA" id="ARBA00023098"/>
    </source>
</evidence>
<evidence type="ECO:0000256" key="1">
    <source>
        <dbReference type="ARBA" id="ARBA00004323"/>
    </source>
</evidence>
<comment type="similarity">
    <text evidence="3 13">Belongs to the glycosyltransferase 31 family.</text>
</comment>
<reference evidence="14" key="1">
    <citation type="thesis" date="2020" institute="ProQuest LLC" country="789 East Eisenhower Parkway, Ann Arbor, MI, USA">
        <title>Comparative Genomics and Chromosome Evolution.</title>
        <authorList>
            <person name="Mudd A.B."/>
        </authorList>
    </citation>
    <scope>NUCLEOTIDE SEQUENCE</scope>
    <source>
        <strain evidence="14">1538</strain>
        <tissue evidence="14">Blood</tissue>
    </source>
</reference>
<evidence type="ECO:0000256" key="7">
    <source>
        <dbReference type="ARBA" id="ARBA00022968"/>
    </source>
</evidence>
<keyword evidence="4 13" id="KW-0328">Glycosyltransferase</keyword>
<dbReference type="GO" id="GO:0000139">
    <property type="term" value="C:Golgi membrane"/>
    <property type="evidence" value="ECO:0007669"/>
    <property type="project" value="UniProtKB-SubCell"/>
</dbReference>
<comment type="subcellular location">
    <subcellularLocation>
        <location evidence="1 13">Golgi apparatus membrane</location>
        <topology evidence="1 13">Single-pass type II membrane protein</topology>
    </subcellularLocation>
</comment>
<organism evidence="14 15">
    <name type="scientific">Pyxicephalus adspersus</name>
    <name type="common">African bullfrog</name>
    <dbReference type="NCBI Taxonomy" id="30357"/>
    <lineage>
        <taxon>Eukaryota</taxon>
        <taxon>Metazoa</taxon>
        <taxon>Chordata</taxon>
        <taxon>Craniata</taxon>
        <taxon>Vertebrata</taxon>
        <taxon>Euteleostomi</taxon>
        <taxon>Amphibia</taxon>
        <taxon>Batrachia</taxon>
        <taxon>Anura</taxon>
        <taxon>Neobatrachia</taxon>
        <taxon>Ranoidea</taxon>
        <taxon>Pyxicephalidae</taxon>
        <taxon>Pyxicephalinae</taxon>
        <taxon>Pyxicephalus</taxon>
    </lineage>
</organism>
<keyword evidence="10" id="KW-0443">Lipid metabolism</keyword>
<evidence type="ECO:0000256" key="9">
    <source>
        <dbReference type="ARBA" id="ARBA00023034"/>
    </source>
</evidence>
<comment type="pathway">
    <text evidence="2">Protein modification; protein glycosylation.</text>
</comment>
<keyword evidence="11 13" id="KW-0472">Membrane</keyword>
<proteinExistence type="inferred from homology"/>
<accession>A0AAV2ZJY1</accession>
<dbReference type="GO" id="GO:0006629">
    <property type="term" value="P:lipid metabolic process"/>
    <property type="evidence" value="ECO:0007669"/>
    <property type="project" value="UniProtKB-KW"/>
</dbReference>
<evidence type="ECO:0000256" key="12">
    <source>
        <dbReference type="ARBA" id="ARBA00023180"/>
    </source>
</evidence>
<keyword evidence="7 13" id="KW-0735">Signal-anchor</keyword>
<dbReference type="AlphaFoldDB" id="A0AAV2ZJY1"/>
<evidence type="ECO:0000256" key="4">
    <source>
        <dbReference type="ARBA" id="ARBA00022676"/>
    </source>
</evidence>
<evidence type="ECO:0000256" key="8">
    <source>
        <dbReference type="ARBA" id="ARBA00022989"/>
    </source>
</evidence>
<evidence type="ECO:0000256" key="3">
    <source>
        <dbReference type="ARBA" id="ARBA00008661"/>
    </source>
</evidence>
<keyword evidence="12" id="KW-0325">Glycoprotein</keyword>
<evidence type="ECO:0000256" key="11">
    <source>
        <dbReference type="ARBA" id="ARBA00023136"/>
    </source>
</evidence>
<sequence>MKKHNYCASCLKLNLKRLLLPVIILGFVTLTYLLFMSLTINNYTWIARKIVIPENYFQYFNSQPNKSQTVKDSYTSQFVLEEQQAGNIGRPNNTLQYKYIITETKKCQKSNPFLILLIAAQAWQTEARQAIRQTWGKEDFLPGVHIVRLFLLGREAKTNNALEQKLVTESQEYHDIIQQDFLDTYNNLTLKTLLGLYWVAKYCPHASYVMKTDSDMFVNTEYLVHTLLKPDQPPRKNFFTGYLMKGYLPNRNKESKWYMSPELYPGEIYPAFCSGTGYVFSGELAEKILTISANIRILHLEDVFVGICLDKLGISPVPPPKDSDFNHWKVTYSHCIYNQLVTSHKFLPSELIMCWKHLQQNKHICI</sequence>
<keyword evidence="9 13" id="KW-0333">Golgi apparatus</keyword>